<keyword evidence="2" id="KW-1185">Reference proteome</keyword>
<dbReference type="PANTHER" id="PTHR31299:SF0">
    <property type="entry name" value="ESTERASE, PUTATIVE (AFU_ORTHOLOGUE AFUA_1G05850)-RELATED"/>
    <property type="match status" value="1"/>
</dbReference>
<dbReference type="Gene3D" id="3.30.1870.10">
    <property type="entry name" value="EreA-like, domain 2"/>
    <property type="match status" value="1"/>
</dbReference>
<dbReference type="KEGG" id="nhu:H0264_11275"/>
<dbReference type="RefSeq" id="WP_181583913.1">
    <property type="nucleotide sequence ID" value="NZ_CP059399.1"/>
</dbReference>
<evidence type="ECO:0000313" key="2">
    <source>
        <dbReference type="Proteomes" id="UP000515512"/>
    </source>
</evidence>
<dbReference type="PANTHER" id="PTHR31299">
    <property type="entry name" value="ESTERASE, PUTATIVE (AFU_ORTHOLOGUE AFUA_1G05850)-RELATED"/>
    <property type="match status" value="1"/>
</dbReference>
<dbReference type="InterPro" id="IPR052036">
    <property type="entry name" value="Hydrolase/PRTase-associated"/>
</dbReference>
<organism evidence="1 2">
    <name type="scientific">Nocardia huaxiensis</name>
    <dbReference type="NCBI Taxonomy" id="2755382"/>
    <lineage>
        <taxon>Bacteria</taxon>
        <taxon>Bacillati</taxon>
        <taxon>Actinomycetota</taxon>
        <taxon>Actinomycetes</taxon>
        <taxon>Mycobacteriales</taxon>
        <taxon>Nocardiaceae</taxon>
        <taxon>Nocardia</taxon>
    </lineage>
</organism>
<dbReference type="Proteomes" id="UP000515512">
    <property type="component" value="Chromosome"/>
</dbReference>
<name>A0A7D6ZDA8_9NOCA</name>
<dbReference type="Pfam" id="PF05139">
    <property type="entry name" value="Erythro_esteras"/>
    <property type="match status" value="1"/>
</dbReference>
<evidence type="ECO:0000313" key="1">
    <source>
        <dbReference type="EMBL" id="QLY32748.1"/>
    </source>
</evidence>
<sequence length="405" mass="43121">MSTATVLRDLARPLDTPADLAGSVDELLAARPEPPAVLALGEPAHGIAAFPLLRNEILAPLVERGFRSIALESDYFAASVVNDYVSGSTADLDSVLTTGFSHGFGGIPGNRELVEWLRAHNAERAPADRVHFHGFEAPVEYAAAPGPRRALSAVLDYLPAALRPSSIREVDALVGADADWTNEAAMYDPTASIGSSARARALRVLADDLAGILRRAAPTLRSADPAAHDLALAHARTALGLLRYHAAMASPGPDRIASLLSVRSEMMAENLLAVRAREQRRGPTLVFAHNVHLQRAQPAMQVGDDTVHWPNAGALVELDLGERYLFVATDATLDAEPGTVQGRLAAATTRRALFPAPALREALPGALPTAEPIARGHIPLTVADMSDADAVILITDTDGRQYRYW</sequence>
<reference evidence="1 2" key="1">
    <citation type="submission" date="2020-07" db="EMBL/GenBank/DDBJ databases">
        <authorList>
            <person name="Zhuang K."/>
            <person name="Ran Y."/>
        </authorList>
    </citation>
    <scope>NUCLEOTIDE SEQUENCE [LARGE SCALE GENOMIC DNA]</scope>
    <source>
        <strain evidence="1 2">WCH-YHL-001</strain>
    </source>
</reference>
<proteinExistence type="predicted"/>
<gene>
    <name evidence="1" type="ORF">H0264_11275</name>
</gene>
<dbReference type="CDD" id="cd14728">
    <property type="entry name" value="Ere-like"/>
    <property type="match status" value="1"/>
</dbReference>
<protein>
    <submittedName>
        <fullName evidence="1">Erythromycin esterase family protein</fullName>
    </submittedName>
</protein>
<accession>A0A7D6ZDA8</accession>
<dbReference type="AlphaFoldDB" id="A0A7D6ZDA8"/>
<dbReference type="GO" id="GO:0046677">
    <property type="term" value="P:response to antibiotic"/>
    <property type="evidence" value="ECO:0007669"/>
    <property type="project" value="InterPro"/>
</dbReference>
<dbReference type="InterPro" id="IPR007815">
    <property type="entry name" value="Emycin_Estase"/>
</dbReference>
<dbReference type="EMBL" id="CP059399">
    <property type="protein sequence ID" value="QLY32748.1"/>
    <property type="molecule type" value="Genomic_DNA"/>
</dbReference>
<dbReference type="SUPFAM" id="SSF159501">
    <property type="entry name" value="EreA/ChaN-like"/>
    <property type="match status" value="1"/>
</dbReference>